<name>A0ABM7NS60_9VIRU</name>
<reference evidence="1 2" key="1">
    <citation type="submission" date="2021-02" db="EMBL/GenBank/DDBJ databases">
        <title>Cotonvirus japonicus, which uses Golgi apparatus of host cells for its virion factory, phylogenetically links tailed tupanvirus and icosahedral mimivirus.</title>
        <authorList>
            <person name="Takahashi H."/>
            <person name="Fukaya S."/>
            <person name="Song C."/>
            <person name="Murata K."/>
            <person name="Takemura M."/>
        </authorList>
    </citation>
    <scope>NUCLEOTIDE SEQUENCE [LARGE SCALE GENOMIC DNA]</scope>
</reference>
<keyword evidence="2" id="KW-1185">Reference proteome</keyword>
<dbReference type="GeneID" id="80558198"/>
<dbReference type="EMBL" id="AP024483">
    <property type="protein sequence ID" value="BCS82993.1"/>
    <property type="molecule type" value="Genomic_DNA"/>
</dbReference>
<sequence length="103" mass="11455">MDVGMKVLATLYDCLIYSLGPPVMVPLTRSINPYLSTLNGRLIGRIDGVNDSLNKYKDETGIIEKSRGRSENRFSLSLSQGKNLWLVHETVGNTIKFRGNLPS</sequence>
<protein>
    <submittedName>
        <fullName evidence="1">Uncharacterized protein</fullName>
    </submittedName>
</protein>
<organism evidence="1 2">
    <name type="scientific">Cotonvirus japonicus</name>
    <dbReference type="NCBI Taxonomy" id="2811091"/>
    <lineage>
        <taxon>Viruses</taxon>
        <taxon>Varidnaviria</taxon>
        <taxon>Bamfordvirae</taxon>
        <taxon>Nucleocytoviricota</taxon>
        <taxon>Megaviricetes</taxon>
        <taxon>Imitervirales</taxon>
        <taxon>Mimiviridae</taxon>
        <taxon>Megamimivirinae</taxon>
        <taxon>Cotonvirus</taxon>
        <taxon>Cotonvirus japonicum</taxon>
    </lineage>
</organism>
<dbReference type="RefSeq" id="YP_010841601.1">
    <property type="nucleotide sequence ID" value="NC_079139.1"/>
</dbReference>
<evidence type="ECO:0000313" key="1">
    <source>
        <dbReference type="EMBL" id="BCS82993.1"/>
    </source>
</evidence>
<accession>A0ABM7NS60</accession>
<dbReference type="Proteomes" id="UP001321479">
    <property type="component" value="Segment"/>
</dbReference>
<proteinExistence type="predicted"/>
<evidence type="ECO:0000313" key="2">
    <source>
        <dbReference type="Proteomes" id="UP001321479"/>
    </source>
</evidence>